<keyword evidence="2" id="KW-0813">Transport</keyword>
<name>A0A2A9NNG4_9AGAR</name>
<dbReference type="PANTHER" id="PTHR13257:SF0">
    <property type="entry name" value="NUCLEAR PORE COMPLEX PROTEIN NUP88"/>
    <property type="match status" value="1"/>
</dbReference>
<dbReference type="PANTHER" id="PTHR13257">
    <property type="entry name" value="NUCLEOPORIN NUP84-RELATED"/>
    <property type="match status" value="1"/>
</dbReference>
<evidence type="ECO:0000256" key="3">
    <source>
        <dbReference type="ARBA" id="ARBA00022816"/>
    </source>
</evidence>
<dbReference type="SUPFAM" id="SSF50969">
    <property type="entry name" value="YVTN repeat-like/Quinoprotein amine dehydrogenase"/>
    <property type="match status" value="1"/>
</dbReference>
<dbReference type="InterPro" id="IPR019321">
    <property type="entry name" value="Nucleoporin_Nup88"/>
</dbReference>
<evidence type="ECO:0000256" key="7">
    <source>
        <dbReference type="ARBA" id="ARBA00023242"/>
    </source>
</evidence>
<dbReference type="GO" id="GO:0017056">
    <property type="term" value="F:structural constituent of nuclear pore"/>
    <property type="evidence" value="ECO:0007669"/>
    <property type="project" value="InterPro"/>
</dbReference>
<organism evidence="8 9">
    <name type="scientific">Amanita thiersii Skay4041</name>
    <dbReference type="NCBI Taxonomy" id="703135"/>
    <lineage>
        <taxon>Eukaryota</taxon>
        <taxon>Fungi</taxon>
        <taxon>Dikarya</taxon>
        <taxon>Basidiomycota</taxon>
        <taxon>Agaricomycotina</taxon>
        <taxon>Agaricomycetes</taxon>
        <taxon>Agaricomycetidae</taxon>
        <taxon>Agaricales</taxon>
        <taxon>Pluteineae</taxon>
        <taxon>Amanitaceae</taxon>
        <taxon>Amanita</taxon>
    </lineage>
</organism>
<evidence type="ECO:0000313" key="8">
    <source>
        <dbReference type="EMBL" id="PFH52525.1"/>
    </source>
</evidence>
<evidence type="ECO:0000256" key="5">
    <source>
        <dbReference type="ARBA" id="ARBA00023010"/>
    </source>
</evidence>
<keyword evidence="5" id="KW-0811">Translocation</keyword>
<dbReference type="EMBL" id="KZ301978">
    <property type="protein sequence ID" value="PFH52525.1"/>
    <property type="molecule type" value="Genomic_DNA"/>
</dbReference>
<sequence length="845" mass="94316">MDSDNDWTAILSDHPIFTLPKAFSGPVSKPESFLELSSNNLPNFTLPNEDSLAPSGRRQVMLLKGADLILAAGKDIRMASLGDARLNQNSKKTYKTLHTPNIQFDIHQMVLNPSGKLLAVAGAFQVAVVVLPRSTFTRLVPDTIDCKSVQLGQYYHASHASAPITKIEWHPWGEAGSTLLVMTIDGKLREYDISTDTEEPQQVLSFMPEKKSKSFQAEDPSEREVVSFALGKGTADWGPLTAYALTRSGDIYAICPYMPRNASIPSSYVHSLECFISAKREFLAQDTSSSRNLSMLYDYQHKYVSALIKQLPPGTTFPALSRSVLMHPPSIVRSSPARQGPFLLQPSPCILEGSDGGDATDIVYLTFGLDHDDPDYEGGETAHLGAVVIAFQDGRIDVCLDVEKVEARWDGKQLASQGLPMLAVYENIDLGLVSLLKQSYGDDTTSVELLQGNHVVFSQDPIHDDIIYVYHAFGVHSLHLGPVLSHLASALRIEGDDSEGNLDKALQELICTSVQPILSTYSVERRCSNPVTAIAVPNDVYLTYTIFILTSAMRILSFPLSLQDDDARHRQEHVPSEEINQDPEVSFFVPLEGPAEYISLLGDEPYKPPDIFARPTGLPSNPRLVLPPSASNEMKLTPDTLRYLGTTVANLTSQIHEIQLAFQSTEARVVLQQQELQRQVEKCREMNLKVRRLRGETLIQVEQRMDTIQERQKMLLGRLDRTLQALMEKACPELSEHEMKWFEELKRMKEDISGSGRYDEGSLAARTKQLEKDFGRIMPNLKALAEKEKRHKERMVENTRTLGVSQAFELGERSNHERARINEIEKELVRLADKLSLNLERPPGT</sequence>
<evidence type="ECO:0000313" key="9">
    <source>
        <dbReference type="Proteomes" id="UP000242287"/>
    </source>
</evidence>
<protein>
    <submittedName>
        <fullName evidence="8">Uncharacterized protein</fullName>
    </submittedName>
</protein>
<dbReference type="GO" id="GO:0000056">
    <property type="term" value="P:ribosomal small subunit export from nucleus"/>
    <property type="evidence" value="ECO:0007669"/>
    <property type="project" value="InterPro"/>
</dbReference>
<reference evidence="8 9" key="1">
    <citation type="submission" date="2014-02" db="EMBL/GenBank/DDBJ databases">
        <title>Transposable element dynamics among asymbiotic and ectomycorrhizal Amanita fungi.</title>
        <authorList>
            <consortium name="DOE Joint Genome Institute"/>
            <person name="Hess J."/>
            <person name="Skrede I."/>
            <person name="Wolfe B."/>
            <person name="LaButti K."/>
            <person name="Ohm R.A."/>
            <person name="Grigoriev I.V."/>
            <person name="Pringle A."/>
        </authorList>
    </citation>
    <scope>NUCLEOTIDE SEQUENCE [LARGE SCALE GENOMIC DNA]</scope>
    <source>
        <strain evidence="8 9">SKay4041</strain>
    </source>
</reference>
<comment type="subcellular location">
    <subcellularLocation>
        <location evidence="1">Nucleus</location>
        <location evidence="1">Nuclear pore complex</location>
    </subcellularLocation>
</comment>
<evidence type="ECO:0000256" key="4">
    <source>
        <dbReference type="ARBA" id="ARBA00022927"/>
    </source>
</evidence>
<evidence type="ECO:0000256" key="1">
    <source>
        <dbReference type="ARBA" id="ARBA00004567"/>
    </source>
</evidence>
<dbReference type="STRING" id="703135.A0A2A9NNG4"/>
<dbReference type="GO" id="GO:0000055">
    <property type="term" value="P:ribosomal large subunit export from nucleus"/>
    <property type="evidence" value="ECO:0007669"/>
    <property type="project" value="InterPro"/>
</dbReference>
<evidence type="ECO:0000256" key="2">
    <source>
        <dbReference type="ARBA" id="ARBA00022448"/>
    </source>
</evidence>
<accession>A0A2A9NNG4</accession>
<dbReference type="Pfam" id="PF10168">
    <property type="entry name" value="Nup88"/>
    <property type="match status" value="2"/>
</dbReference>
<dbReference type="Proteomes" id="UP000242287">
    <property type="component" value="Unassembled WGS sequence"/>
</dbReference>
<keyword evidence="7" id="KW-0539">Nucleus</keyword>
<dbReference type="InterPro" id="IPR011044">
    <property type="entry name" value="Quino_amine_DH_bsu"/>
</dbReference>
<proteinExistence type="predicted"/>
<dbReference type="GO" id="GO:0006406">
    <property type="term" value="P:mRNA export from nucleus"/>
    <property type="evidence" value="ECO:0007669"/>
    <property type="project" value="TreeGrafter"/>
</dbReference>
<dbReference type="AlphaFoldDB" id="A0A2A9NNG4"/>
<keyword evidence="6" id="KW-0906">Nuclear pore complex</keyword>
<dbReference type="InterPro" id="IPR037700">
    <property type="entry name" value="NUP88/NUP82"/>
</dbReference>
<dbReference type="GO" id="GO:0005643">
    <property type="term" value="C:nuclear pore"/>
    <property type="evidence" value="ECO:0007669"/>
    <property type="project" value="UniProtKB-SubCell"/>
</dbReference>
<keyword evidence="3" id="KW-0509">mRNA transport</keyword>
<keyword evidence="4" id="KW-0653">Protein transport</keyword>
<keyword evidence="9" id="KW-1185">Reference proteome</keyword>
<evidence type="ECO:0000256" key="6">
    <source>
        <dbReference type="ARBA" id="ARBA00023132"/>
    </source>
</evidence>
<dbReference type="GO" id="GO:0006606">
    <property type="term" value="P:protein import into nucleus"/>
    <property type="evidence" value="ECO:0007669"/>
    <property type="project" value="TreeGrafter"/>
</dbReference>
<gene>
    <name evidence="8" type="ORF">AMATHDRAFT_139457</name>
</gene>
<dbReference type="OrthoDB" id="341482at2759"/>